<dbReference type="EMBL" id="QLMG01000024">
    <property type="protein sequence ID" value="RAK15304.1"/>
    <property type="molecule type" value="Genomic_DNA"/>
</dbReference>
<gene>
    <name evidence="2" type="ORF">ATI53_102460</name>
</gene>
<dbReference type="Proteomes" id="UP000249165">
    <property type="component" value="Unassembled WGS sequence"/>
</dbReference>
<proteinExistence type="predicted"/>
<organism evidence="2 3">
    <name type="scientific">Salipiger aestuarii</name>
    <dbReference type="NCBI Taxonomy" id="568098"/>
    <lineage>
        <taxon>Bacteria</taxon>
        <taxon>Pseudomonadati</taxon>
        <taxon>Pseudomonadota</taxon>
        <taxon>Alphaproteobacteria</taxon>
        <taxon>Rhodobacterales</taxon>
        <taxon>Roseobacteraceae</taxon>
        <taxon>Salipiger</taxon>
    </lineage>
</organism>
<comment type="caution">
    <text evidence="2">The sequence shown here is derived from an EMBL/GenBank/DDBJ whole genome shotgun (WGS) entry which is preliminary data.</text>
</comment>
<sequence>MLYQGHRHPLETVAVDNNEPPDDRIRGALHALSNMASVSASSARLLARKSDDPLVLQITEGLEASAERAKKALLDLEELLALPDRSD</sequence>
<evidence type="ECO:0000313" key="3">
    <source>
        <dbReference type="Proteomes" id="UP000249165"/>
    </source>
</evidence>
<evidence type="ECO:0000256" key="1">
    <source>
        <dbReference type="SAM" id="MobiDB-lite"/>
    </source>
</evidence>
<evidence type="ECO:0000313" key="2">
    <source>
        <dbReference type="EMBL" id="RAK15304.1"/>
    </source>
</evidence>
<dbReference type="AlphaFoldDB" id="A0A327Y3I1"/>
<reference evidence="2 3" key="1">
    <citation type="submission" date="2018-06" db="EMBL/GenBank/DDBJ databases">
        <title>Genomic Encyclopedia of Archaeal and Bacterial Type Strains, Phase II (KMG-II): from individual species to whole genera.</title>
        <authorList>
            <person name="Goeker M."/>
        </authorList>
    </citation>
    <scope>NUCLEOTIDE SEQUENCE [LARGE SCALE GENOMIC DNA]</scope>
    <source>
        <strain evidence="2 3">DSM 22011</strain>
    </source>
</reference>
<feature type="region of interest" description="Disordered" evidence="1">
    <location>
        <begin position="1"/>
        <end position="21"/>
    </location>
</feature>
<name>A0A327Y3I1_9RHOB</name>
<keyword evidence="3" id="KW-1185">Reference proteome</keyword>
<accession>A0A327Y3I1</accession>
<protein>
    <submittedName>
        <fullName evidence="2">Uncharacterized protein</fullName>
    </submittedName>
</protein>